<evidence type="ECO:0000259" key="4">
    <source>
        <dbReference type="PROSITE" id="PS50172"/>
    </source>
</evidence>
<dbReference type="EMBL" id="CAADRP010000502">
    <property type="protein sequence ID" value="VFU29107.1"/>
    <property type="molecule type" value="Genomic_DNA"/>
</dbReference>
<feature type="domain" description="BRCT" evidence="4">
    <location>
        <begin position="518"/>
        <end position="588"/>
    </location>
</feature>
<dbReference type="GO" id="GO:0003677">
    <property type="term" value="F:DNA binding"/>
    <property type="evidence" value="ECO:0007669"/>
    <property type="project" value="InterPro"/>
</dbReference>
<dbReference type="InterPro" id="IPR012340">
    <property type="entry name" value="NA-bd_OB-fold"/>
</dbReference>
<evidence type="ECO:0000313" key="5">
    <source>
        <dbReference type="EMBL" id="VFU29107.1"/>
    </source>
</evidence>
<evidence type="ECO:0008006" key="6">
    <source>
        <dbReference type="Google" id="ProtNLM"/>
    </source>
</evidence>
<feature type="region of interest" description="Disordered" evidence="2">
    <location>
        <begin position="1"/>
        <end position="21"/>
    </location>
</feature>
<feature type="compositionally biased region" description="Basic and acidic residues" evidence="2">
    <location>
        <begin position="1"/>
        <end position="13"/>
    </location>
</feature>
<dbReference type="GO" id="GO:0006303">
    <property type="term" value="P:double-strand break repair via nonhomologous end joining"/>
    <property type="evidence" value="ECO:0007669"/>
    <property type="project" value="TreeGrafter"/>
</dbReference>
<evidence type="ECO:0000256" key="2">
    <source>
        <dbReference type="SAM" id="MobiDB-lite"/>
    </source>
</evidence>
<reference evidence="5" key="1">
    <citation type="submission" date="2019-03" db="EMBL/GenBank/DDBJ databases">
        <authorList>
            <person name="Mank J."/>
            <person name="Almeida P."/>
        </authorList>
    </citation>
    <scope>NUCLEOTIDE SEQUENCE</scope>
    <source>
        <strain evidence="5">78183</strain>
    </source>
</reference>
<dbReference type="Gene3D" id="3.30.470.30">
    <property type="entry name" value="DNA ligase/mRNA capping enzyme"/>
    <property type="match status" value="1"/>
</dbReference>
<dbReference type="GO" id="GO:0003910">
    <property type="term" value="F:DNA ligase (ATP) activity"/>
    <property type="evidence" value="ECO:0007669"/>
    <property type="project" value="InterPro"/>
</dbReference>
<feature type="domain" description="BRCT" evidence="4">
    <location>
        <begin position="357"/>
        <end position="432"/>
    </location>
</feature>
<accession>A0A6N2KVK7</accession>
<dbReference type="SUPFAM" id="SSF50249">
    <property type="entry name" value="Nucleic acid-binding proteins"/>
    <property type="match status" value="1"/>
</dbReference>
<dbReference type="PROSITE" id="PS50172">
    <property type="entry name" value="BRCT"/>
    <property type="match status" value="2"/>
</dbReference>
<keyword evidence="1" id="KW-0233">DNA recombination</keyword>
<name>A0A6N2KVK7_SALVM</name>
<dbReference type="PANTHER" id="PTHR45997">
    <property type="entry name" value="DNA LIGASE 4"/>
    <property type="match status" value="1"/>
</dbReference>
<dbReference type="InterPro" id="IPR012310">
    <property type="entry name" value="DNA_ligase_ATP-dep_cent"/>
</dbReference>
<gene>
    <name evidence="5" type="ORF">SVIM_LOCUS102955</name>
</gene>
<dbReference type="SUPFAM" id="SSF52113">
    <property type="entry name" value="BRCT domain"/>
    <property type="match status" value="2"/>
</dbReference>
<dbReference type="Pfam" id="PF12738">
    <property type="entry name" value="PTCB-BRCT"/>
    <property type="match status" value="1"/>
</dbReference>
<dbReference type="PROSITE" id="PS50160">
    <property type="entry name" value="DNA_LIGASE_A3"/>
    <property type="match status" value="1"/>
</dbReference>
<dbReference type="SMART" id="SM00292">
    <property type="entry name" value="BRCT"/>
    <property type="match status" value="1"/>
</dbReference>
<dbReference type="PROSITE" id="PS00333">
    <property type="entry name" value="DNA_LIGASE_A2"/>
    <property type="match status" value="1"/>
</dbReference>
<dbReference type="GO" id="GO:0006297">
    <property type="term" value="P:nucleotide-excision repair, DNA gap filling"/>
    <property type="evidence" value="ECO:0007669"/>
    <property type="project" value="TreeGrafter"/>
</dbReference>
<protein>
    <recommendedName>
        <fullName evidence="6">BRCT domain-containing protein</fullName>
    </recommendedName>
</protein>
<dbReference type="InterPro" id="IPR016059">
    <property type="entry name" value="DNA_ligase_ATP-dep_CS"/>
</dbReference>
<dbReference type="Gene3D" id="2.40.50.140">
    <property type="entry name" value="Nucleic acid-binding proteins"/>
    <property type="match status" value="1"/>
</dbReference>
<evidence type="ECO:0000259" key="3">
    <source>
        <dbReference type="PROSITE" id="PS50160"/>
    </source>
</evidence>
<dbReference type="InterPro" id="IPR001357">
    <property type="entry name" value="BRCT_dom"/>
</dbReference>
<dbReference type="GO" id="GO:0032807">
    <property type="term" value="C:DNA ligase IV complex"/>
    <property type="evidence" value="ECO:0007669"/>
    <property type="project" value="TreeGrafter"/>
</dbReference>
<proteinExistence type="predicted"/>
<organism evidence="5">
    <name type="scientific">Salix viminalis</name>
    <name type="common">Common osier</name>
    <name type="synonym">Basket willow</name>
    <dbReference type="NCBI Taxonomy" id="40686"/>
    <lineage>
        <taxon>Eukaryota</taxon>
        <taxon>Viridiplantae</taxon>
        <taxon>Streptophyta</taxon>
        <taxon>Embryophyta</taxon>
        <taxon>Tracheophyta</taxon>
        <taxon>Spermatophyta</taxon>
        <taxon>Magnoliopsida</taxon>
        <taxon>eudicotyledons</taxon>
        <taxon>Gunneridae</taxon>
        <taxon>Pentapetalae</taxon>
        <taxon>rosids</taxon>
        <taxon>fabids</taxon>
        <taxon>Malpighiales</taxon>
        <taxon>Salicaceae</taxon>
        <taxon>Saliceae</taxon>
        <taxon>Salix</taxon>
    </lineage>
</organism>
<dbReference type="SUPFAM" id="SSF56091">
    <property type="entry name" value="DNA ligase/mRNA capping enzyme, catalytic domain"/>
    <property type="match status" value="1"/>
</dbReference>
<dbReference type="InterPro" id="IPR036420">
    <property type="entry name" value="BRCT_dom_sf"/>
</dbReference>
<dbReference type="PANTHER" id="PTHR45997:SF1">
    <property type="entry name" value="DNA LIGASE 4"/>
    <property type="match status" value="1"/>
</dbReference>
<dbReference type="AlphaFoldDB" id="A0A6N2KVK7"/>
<dbReference type="Gene3D" id="3.40.50.10190">
    <property type="entry name" value="BRCT domain"/>
    <property type="match status" value="2"/>
</dbReference>
<dbReference type="GO" id="GO:0006310">
    <property type="term" value="P:DNA recombination"/>
    <property type="evidence" value="ECO:0007669"/>
    <property type="project" value="UniProtKB-KW"/>
</dbReference>
<dbReference type="Pfam" id="PF01068">
    <property type="entry name" value="DNA_ligase_A_M"/>
    <property type="match status" value="1"/>
</dbReference>
<feature type="domain" description="ATP-dependent DNA ligase family profile" evidence="3">
    <location>
        <begin position="154"/>
        <end position="225"/>
    </location>
</feature>
<dbReference type="GO" id="GO:0005524">
    <property type="term" value="F:ATP binding"/>
    <property type="evidence" value="ECO:0007669"/>
    <property type="project" value="InterPro"/>
</dbReference>
<sequence>MQESIKDQEDKNKQVVSEAQTLMSKKKETELLVSKLEEKIDALSEGSRSSENKMQDLLSKISALEIENKDNAETLQSKIQRKEESRKQIMCVQGEHAALVLGIQQERDGKEISLKAAHSEELKCAKLQAENEMREKIMEVRTEHEVQMKALTCQHEDECRKLQEELDLQKDEGIVLKDLGSKWEPSDRSGKWLKLKPEYVRAGSDLDALIMGGYYGSGRRGGENGYPKKSPPSFYQVTNNSKERPNVWIESPDKSIILSITSDIRTISSVVFSAPYSLRFPRIDRVRYDKLWHECLDVQSFIELVHSSNGTTQNGKGFGDVQTSKPTRVKSSWKGEKKRVSVVPSHLIQTDISDIKGETLIFSNVMFYFVNVPPTNLLESLHKMVAENGRTFSMNLNNSVTHCIAAESKGFKYQAAKLHGDIIHGSWIVKLLPLQPKYFAFLSDGSKKKLQEETDEFYDSYYWDLDLSDINQLLSNINTSENAKAIDYFKKKESLTPDGESLLGLAFRRLKLEIFMGGGKVSNNIAHATHLVVLIVPASDVDFGSLVKSFTTAEKHFLLNKRLYVIGSQWLEDSLQRGHKLLEDTYNLKPFWFGGVKQQGSFV</sequence>
<dbReference type="InterPro" id="IPR029710">
    <property type="entry name" value="LIG4"/>
</dbReference>
<evidence type="ECO:0000256" key="1">
    <source>
        <dbReference type="ARBA" id="ARBA00023172"/>
    </source>
</evidence>